<evidence type="ECO:0000313" key="3">
    <source>
        <dbReference type="EMBL" id="KAB8210127.1"/>
    </source>
</evidence>
<dbReference type="GO" id="GO:0004672">
    <property type="term" value="F:protein kinase activity"/>
    <property type="evidence" value="ECO:0007669"/>
    <property type="project" value="InterPro"/>
</dbReference>
<accession>A0A5N6DYW9</accession>
<feature type="region of interest" description="Disordered" evidence="1">
    <location>
        <begin position="131"/>
        <end position="150"/>
    </location>
</feature>
<dbReference type="PANTHER" id="PTHR37542:SF3">
    <property type="entry name" value="PRION-INHIBITION AND PROPAGATION HELO DOMAIN-CONTAINING PROTEIN"/>
    <property type="match status" value="1"/>
</dbReference>
<dbReference type="EMBL" id="ML734943">
    <property type="protein sequence ID" value="KAB8210127.1"/>
    <property type="molecule type" value="Genomic_DNA"/>
</dbReference>
<dbReference type="PROSITE" id="PS50011">
    <property type="entry name" value="PROTEIN_KINASE_DOM"/>
    <property type="match status" value="1"/>
</dbReference>
<dbReference type="InterPro" id="IPR011009">
    <property type="entry name" value="Kinase-like_dom_sf"/>
</dbReference>
<dbReference type="InterPro" id="IPR000719">
    <property type="entry name" value="Prot_kinase_dom"/>
</dbReference>
<evidence type="ECO:0000256" key="1">
    <source>
        <dbReference type="SAM" id="MobiDB-lite"/>
    </source>
</evidence>
<evidence type="ECO:0000259" key="2">
    <source>
        <dbReference type="PROSITE" id="PS50011"/>
    </source>
</evidence>
<feature type="compositionally biased region" description="Polar residues" evidence="1">
    <location>
        <begin position="460"/>
        <end position="476"/>
    </location>
</feature>
<feature type="region of interest" description="Disordered" evidence="1">
    <location>
        <begin position="458"/>
        <end position="478"/>
    </location>
</feature>
<sequence length="605" mass="66339">MDRLLLTGPDVLCSSISVESSVKYPVASSVKCSVESDDESPVVESPLASRVINRNCRAHSRALSRSVRKLFFDSGTKEIRQLRLLPHNLTRSVNNILTALSQCLAEYRVIALKHGLDFSEAEISLGDEQTMTAATAASPPASPADKQTGDRYHDRLRAAITTLAQRGKAPEWALFSKAKVEALVVQYSQWTERLRQVMTLILLVEGRVGALTVNDIAMRGTGAALGLQRTAERQIRAKSDVPNDFGPLDGSIDAYGGPIVQSSGDDYIVHHQYEISTYTDAFGVSSIAVIIEKRLFDIFDPSTRISERSKIRLAMVRDLAWMLKEGDVWDSLDTAQNGGNTASAGAHGIQKSYVNLLQCLGYLPVAKDGYPSLIYELPAGVTGTSISSLHDYILSSPKPTLGDRFKMALTLASTVLNVHSSGWVHKNIWSRGILFIPMEGRPPALYLQGWSVARPRSEDMSTQSMGTSGRATTGGYSQLEPEPYRHLERYGSKVAGFTAKHDLYSVGIVLLEISLWTTMSKQFAGPISKTKVKKALPPVSLVSEAVAKLSRDVRVAQEMGTEYACLIRRCLQTDFEVEEHDEQESGLLGQFQALVIDRLSMSVIL</sequence>
<organism evidence="3 4">
    <name type="scientific">Aspergillus parasiticus</name>
    <dbReference type="NCBI Taxonomy" id="5067"/>
    <lineage>
        <taxon>Eukaryota</taxon>
        <taxon>Fungi</taxon>
        <taxon>Dikarya</taxon>
        <taxon>Ascomycota</taxon>
        <taxon>Pezizomycotina</taxon>
        <taxon>Eurotiomycetes</taxon>
        <taxon>Eurotiomycetidae</taxon>
        <taxon>Eurotiales</taxon>
        <taxon>Aspergillaceae</taxon>
        <taxon>Aspergillus</taxon>
        <taxon>Aspergillus subgen. Circumdati</taxon>
    </lineage>
</organism>
<dbReference type="AlphaFoldDB" id="A0A5N6DYW9"/>
<dbReference type="SUPFAM" id="SSF56112">
    <property type="entry name" value="Protein kinase-like (PK-like)"/>
    <property type="match status" value="1"/>
</dbReference>
<dbReference type="OMA" id="EGATDMR"/>
<dbReference type="InterPro" id="IPR038305">
    <property type="entry name" value="HeLo_sf"/>
</dbReference>
<dbReference type="VEuPathDB" id="FungiDB:BDV34DRAFT_220725"/>
<name>A0A5N6DYW9_ASPPA</name>
<dbReference type="PANTHER" id="PTHR37542">
    <property type="entry name" value="HELO DOMAIN-CONTAINING PROTEIN-RELATED"/>
    <property type="match status" value="1"/>
</dbReference>
<proteinExistence type="predicted"/>
<keyword evidence="4" id="KW-1185">Reference proteome</keyword>
<evidence type="ECO:0000313" key="4">
    <source>
        <dbReference type="Proteomes" id="UP000326532"/>
    </source>
</evidence>
<dbReference type="GO" id="GO:0005524">
    <property type="term" value="F:ATP binding"/>
    <property type="evidence" value="ECO:0007669"/>
    <property type="project" value="InterPro"/>
</dbReference>
<feature type="domain" description="Protein kinase" evidence="2">
    <location>
        <begin position="276"/>
        <end position="595"/>
    </location>
</feature>
<dbReference type="Proteomes" id="UP000326532">
    <property type="component" value="Unassembled WGS sequence"/>
</dbReference>
<gene>
    <name evidence="3" type="ORF">BDV34DRAFT_220725</name>
</gene>
<reference evidence="3 4" key="1">
    <citation type="submission" date="2019-04" db="EMBL/GenBank/DDBJ databases">
        <title>Fungal friends and foes A comparative genomics study of 23 Aspergillus species from section Flavi.</title>
        <authorList>
            <consortium name="DOE Joint Genome Institute"/>
            <person name="Kjaerbolling I."/>
            <person name="Vesth T.C."/>
            <person name="Frisvad J.C."/>
            <person name="Nybo J.L."/>
            <person name="Theobald S."/>
            <person name="Kildgaard S."/>
            <person name="Petersen T.I."/>
            <person name="Kuo A."/>
            <person name="Sato A."/>
            <person name="Lyhne E.K."/>
            <person name="Kogle M.E."/>
            <person name="Wiebenga A."/>
            <person name="Kun R.S."/>
            <person name="Lubbers R.J."/>
            <person name="Makela M.R."/>
            <person name="Barry K."/>
            <person name="Chovatia M."/>
            <person name="Clum A."/>
            <person name="Daum C."/>
            <person name="Haridas S."/>
            <person name="He G."/>
            <person name="LaButti K."/>
            <person name="Lipzen A."/>
            <person name="Mondo S."/>
            <person name="Pangilinan J."/>
            <person name="Riley R."/>
            <person name="Salamov A."/>
            <person name="Simmons B.A."/>
            <person name="Magnuson J.K."/>
            <person name="Henrissat B."/>
            <person name="Mortensen U.H."/>
            <person name="Larsen T.O."/>
            <person name="De vries R.P."/>
            <person name="Grigoriev I.V."/>
            <person name="Machida M."/>
            <person name="Baker S.E."/>
            <person name="Andersen M.R."/>
        </authorList>
    </citation>
    <scope>NUCLEOTIDE SEQUENCE [LARGE SCALE GENOMIC DNA]</scope>
    <source>
        <strain evidence="3 4">CBS 117618</strain>
    </source>
</reference>
<dbReference type="Gene3D" id="1.10.510.10">
    <property type="entry name" value="Transferase(Phosphotransferase) domain 1"/>
    <property type="match status" value="1"/>
</dbReference>
<dbReference type="Gene3D" id="1.20.120.1020">
    <property type="entry name" value="Prion-inhibition and propagation, HeLo domain"/>
    <property type="match status" value="1"/>
</dbReference>
<protein>
    <recommendedName>
        <fullName evidence="2">Protein kinase domain-containing protein</fullName>
    </recommendedName>
</protein>